<name>A0ABD1UWH2_9LAMI</name>
<protein>
    <submittedName>
        <fullName evidence="1">Uncharacterized protein</fullName>
    </submittedName>
</protein>
<accession>A0ABD1UWH2</accession>
<organism evidence="1 2">
    <name type="scientific">Forsythia ovata</name>
    <dbReference type="NCBI Taxonomy" id="205694"/>
    <lineage>
        <taxon>Eukaryota</taxon>
        <taxon>Viridiplantae</taxon>
        <taxon>Streptophyta</taxon>
        <taxon>Embryophyta</taxon>
        <taxon>Tracheophyta</taxon>
        <taxon>Spermatophyta</taxon>
        <taxon>Magnoliopsida</taxon>
        <taxon>eudicotyledons</taxon>
        <taxon>Gunneridae</taxon>
        <taxon>Pentapetalae</taxon>
        <taxon>asterids</taxon>
        <taxon>lamiids</taxon>
        <taxon>Lamiales</taxon>
        <taxon>Oleaceae</taxon>
        <taxon>Forsythieae</taxon>
        <taxon>Forsythia</taxon>
    </lineage>
</organism>
<gene>
    <name evidence="1" type="ORF">Fot_21354</name>
</gene>
<dbReference type="AlphaFoldDB" id="A0ABD1UWH2"/>
<proteinExistence type="predicted"/>
<dbReference type="EMBL" id="JBFOLJ010000006">
    <property type="protein sequence ID" value="KAL2528753.1"/>
    <property type="molecule type" value="Genomic_DNA"/>
</dbReference>
<sequence>MAANSQRLRLTSFEKQFLSHICSLDSGFIPSLSLKYNCDFLSILDFEENDSQPSQHDTGQEEVGQKIWPAYKVVGACTPPRDTMGKVSGCSSIVTGPLILDKLTMPEIYWPGKQS</sequence>
<dbReference type="Proteomes" id="UP001604277">
    <property type="component" value="Unassembled WGS sequence"/>
</dbReference>
<comment type="caution">
    <text evidence="1">The sequence shown here is derived from an EMBL/GenBank/DDBJ whole genome shotgun (WGS) entry which is preliminary data.</text>
</comment>
<evidence type="ECO:0000313" key="1">
    <source>
        <dbReference type="EMBL" id="KAL2528753.1"/>
    </source>
</evidence>
<reference evidence="2" key="1">
    <citation type="submission" date="2024-07" db="EMBL/GenBank/DDBJ databases">
        <title>Two chromosome-level genome assemblies of Korean endemic species Abeliophyllum distichum and Forsythia ovata (Oleaceae).</title>
        <authorList>
            <person name="Jang H."/>
        </authorList>
    </citation>
    <scope>NUCLEOTIDE SEQUENCE [LARGE SCALE GENOMIC DNA]</scope>
</reference>
<keyword evidence="2" id="KW-1185">Reference proteome</keyword>
<evidence type="ECO:0000313" key="2">
    <source>
        <dbReference type="Proteomes" id="UP001604277"/>
    </source>
</evidence>